<protein>
    <recommendedName>
        <fullName evidence="11">Nucleoporin Nup54 alpha-helical domain-containing protein</fullName>
    </recommendedName>
</protein>
<accession>A0A0C3SEG6</accession>
<keyword evidence="4" id="KW-0653">Protein transport</keyword>
<keyword evidence="3" id="KW-0509">mRNA transport</keyword>
<dbReference type="HOGENOM" id="CLU_938621_0_0_1"/>
<gene>
    <name evidence="9" type="ORF">PHLGIDRAFT_33866</name>
</gene>
<keyword evidence="10" id="KW-1185">Reference proteome</keyword>
<feature type="compositionally biased region" description="Polar residues" evidence="8">
    <location>
        <begin position="1"/>
        <end position="15"/>
    </location>
</feature>
<evidence type="ECO:0000256" key="8">
    <source>
        <dbReference type="SAM" id="MobiDB-lite"/>
    </source>
</evidence>
<comment type="subcellular location">
    <subcellularLocation>
        <location evidence="1">Nucleus</location>
        <location evidence="1">Nuclear pore complex</location>
    </subcellularLocation>
</comment>
<feature type="non-terminal residue" evidence="9">
    <location>
        <position position="297"/>
    </location>
</feature>
<dbReference type="AlphaFoldDB" id="A0A0C3SEG6"/>
<dbReference type="InterPro" id="IPR024882">
    <property type="entry name" value="NUP58/p45/49"/>
</dbReference>
<dbReference type="Proteomes" id="UP000053257">
    <property type="component" value="Unassembled WGS sequence"/>
</dbReference>
<keyword evidence="7" id="KW-0539">Nucleus</keyword>
<name>A0A0C3SEG6_PHLG1</name>
<evidence type="ECO:0000313" key="10">
    <source>
        <dbReference type="Proteomes" id="UP000053257"/>
    </source>
</evidence>
<evidence type="ECO:0000256" key="4">
    <source>
        <dbReference type="ARBA" id="ARBA00022927"/>
    </source>
</evidence>
<keyword evidence="2" id="KW-0813">Transport</keyword>
<organism evidence="9 10">
    <name type="scientific">Phlebiopsis gigantea (strain 11061_1 CR5-6)</name>
    <name type="common">White-rot fungus</name>
    <name type="synonym">Peniophora gigantea</name>
    <dbReference type="NCBI Taxonomy" id="745531"/>
    <lineage>
        <taxon>Eukaryota</taxon>
        <taxon>Fungi</taxon>
        <taxon>Dikarya</taxon>
        <taxon>Basidiomycota</taxon>
        <taxon>Agaricomycotina</taxon>
        <taxon>Agaricomycetes</taxon>
        <taxon>Polyporales</taxon>
        <taxon>Phanerochaetaceae</taxon>
        <taxon>Phlebiopsis</taxon>
    </lineage>
</organism>
<evidence type="ECO:0000256" key="2">
    <source>
        <dbReference type="ARBA" id="ARBA00022448"/>
    </source>
</evidence>
<reference evidence="9 10" key="1">
    <citation type="journal article" date="2014" name="PLoS Genet.">
        <title>Analysis of the Phlebiopsis gigantea genome, transcriptome and secretome provides insight into its pioneer colonization strategies of wood.</title>
        <authorList>
            <person name="Hori C."/>
            <person name="Ishida T."/>
            <person name="Igarashi K."/>
            <person name="Samejima M."/>
            <person name="Suzuki H."/>
            <person name="Master E."/>
            <person name="Ferreira P."/>
            <person name="Ruiz-Duenas F.J."/>
            <person name="Held B."/>
            <person name="Canessa P."/>
            <person name="Larrondo L.F."/>
            <person name="Schmoll M."/>
            <person name="Druzhinina I.S."/>
            <person name="Kubicek C.P."/>
            <person name="Gaskell J.A."/>
            <person name="Kersten P."/>
            <person name="St John F."/>
            <person name="Glasner J."/>
            <person name="Sabat G."/>
            <person name="Splinter BonDurant S."/>
            <person name="Syed K."/>
            <person name="Yadav J."/>
            <person name="Mgbeahuruike A.C."/>
            <person name="Kovalchuk A."/>
            <person name="Asiegbu F.O."/>
            <person name="Lackner G."/>
            <person name="Hoffmeister D."/>
            <person name="Rencoret J."/>
            <person name="Gutierrez A."/>
            <person name="Sun H."/>
            <person name="Lindquist E."/>
            <person name="Barry K."/>
            <person name="Riley R."/>
            <person name="Grigoriev I.V."/>
            <person name="Henrissat B."/>
            <person name="Kues U."/>
            <person name="Berka R.M."/>
            <person name="Martinez A.T."/>
            <person name="Covert S.F."/>
            <person name="Blanchette R.A."/>
            <person name="Cullen D."/>
        </authorList>
    </citation>
    <scope>NUCLEOTIDE SEQUENCE [LARGE SCALE GENOMIC DNA]</scope>
    <source>
        <strain evidence="9 10">11061_1 CR5-6</strain>
    </source>
</reference>
<dbReference type="GO" id="GO:0008139">
    <property type="term" value="F:nuclear localization sequence binding"/>
    <property type="evidence" value="ECO:0007669"/>
    <property type="project" value="InterPro"/>
</dbReference>
<dbReference type="InterPro" id="IPR025574">
    <property type="entry name" value="Nucleoporin_FG_rpt"/>
</dbReference>
<evidence type="ECO:0000256" key="3">
    <source>
        <dbReference type="ARBA" id="ARBA00022816"/>
    </source>
</evidence>
<sequence>MSLFGASTTQPQPSLFGNPAAGQQQPQPTQVPSLFGNSTLGQQGQQQQPQGAGLFGQQPQTQQPAGSLFGGGFGQNQQASQQQSAAPNIFFGQPPPQQQQQQQTAPLATNPLFGGTTAQPQQSGNLFGSFGSNTSNTTTTGNGLFGQSNAGLGGFGANQSAIQRQPTLSGFGAGTTNTNSLFKQPSQQINLSATTQQTNTPFFGKSTKFNDLPEDVKRALESIDSHIQGRIQISNELKHRKLGEEATKSQDLIRSGHKDLVNVISDLQSDAHHTRGLKAKTEQTVQDTIVATRIIDG</sequence>
<feature type="compositionally biased region" description="Low complexity" evidence="8">
    <location>
        <begin position="23"/>
        <end position="32"/>
    </location>
</feature>
<dbReference type="GO" id="GO:0051028">
    <property type="term" value="P:mRNA transport"/>
    <property type="evidence" value="ECO:0007669"/>
    <property type="project" value="UniProtKB-KW"/>
</dbReference>
<dbReference type="STRING" id="745531.A0A0C3SEG6"/>
<keyword evidence="5" id="KW-0811">Translocation</keyword>
<evidence type="ECO:0000256" key="1">
    <source>
        <dbReference type="ARBA" id="ARBA00004567"/>
    </source>
</evidence>
<evidence type="ECO:0008006" key="11">
    <source>
        <dbReference type="Google" id="ProtNLM"/>
    </source>
</evidence>
<dbReference type="Pfam" id="PF13634">
    <property type="entry name" value="Nucleoporin_FG"/>
    <property type="match status" value="2"/>
</dbReference>
<dbReference type="GO" id="GO:0005643">
    <property type="term" value="C:nuclear pore"/>
    <property type="evidence" value="ECO:0007669"/>
    <property type="project" value="UniProtKB-SubCell"/>
</dbReference>
<dbReference type="PANTHER" id="PTHR13437:SF2">
    <property type="entry name" value="NUCLEOPORIN P58_P45"/>
    <property type="match status" value="1"/>
</dbReference>
<dbReference type="EMBL" id="KN840454">
    <property type="protein sequence ID" value="KIP10490.1"/>
    <property type="molecule type" value="Genomic_DNA"/>
</dbReference>
<feature type="compositionally biased region" description="Low complexity" evidence="8">
    <location>
        <begin position="40"/>
        <end position="67"/>
    </location>
</feature>
<dbReference type="GO" id="GO:0015031">
    <property type="term" value="P:protein transport"/>
    <property type="evidence" value="ECO:0007669"/>
    <property type="project" value="UniProtKB-KW"/>
</dbReference>
<evidence type="ECO:0000313" key="9">
    <source>
        <dbReference type="EMBL" id="KIP10490.1"/>
    </source>
</evidence>
<evidence type="ECO:0000256" key="6">
    <source>
        <dbReference type="ARBA" id="ARBA00023132"/>
    </source>
</evidence>
<keyword evidence="6" id="KW-0906">Nuclear pore complex</keyword>
<feature type="compositionally biased region" description="Low complexity" evidence="8">
    <location>
        <begin position="75"/>
        <end position="88"/>
    </location>
</feature>
<feature type="compositionally biased region" description="Low complexity" evidence="8">
    <location>
        <begin position="127"/>
        <end position="145"/>
    </location>
</feature>
<proteinExistence type="predicted"/>
<feature type="region of interest" description="Disordered" evidence="8">
    <location>
        <begin position="1"/>
        <end position="145"/>
    </location>
</feature>
<dbReference type="OrthoDB" id="2538017at2759"/>
<feature type="compositionally biased region" description="Polar residues" evidence="8">
    <location>
        <begin position="116"/>
        <end position="126"/>
    </location>
</feature>
<dbReference type="GO" id="GO:0017056">
    <property type="term" value="F:structural constituent of nuclear pore"/>
    <property type="evidence" value="ECO:0007669"/>
    <property type="project" value="InterPro"/>
</dbReference>
<evidence type="ECO:0000256" key="5">
    <source>
        <dbReference type="ARBA" id="ARBA00023010"/>
    </source>
</evidence>
<evidence type="ECO:0000256" key="7">
    <source>
        <dbReference type="ARBA" id="ARBA00023242"/>
    </source>
</evidence>
<dbReference type="PANTHER" id="PTHR13437">
    <property type="entry name" value="NUCLEOPORIN P58/P45 NUCLEOPORIN-LIKE PROTEIN 1"/>
    <property type="match status" value="1"/>
</dbReference>